<dbReference type="PANTHER" id="PTHR43135">
    <property type="entry name" value="ALPHA-D-RIBOSE 1-METHYLPHOSPHONATE 5-TRIPHOSPHATE DIPHOSPHATASE"/>
    <property type="match status" value="1"/>
</dbReference>
<dbReference type="Proteomes" id="UP000298133">
    <property type="component" value="Unassembled WGS sequence"/>
</dbReference>
<protein>
    <submittedName>
        <fullName evidence="3">Amidohydrolase</fullName>
    </submittedName>
</protein>
<gene>
    <name evidence="3" type="ORF">E3W66_07785</name>
</gene>
<proteinExistence type="predicted"/>
<evidence type="ECO:0000256" key="1">
    <source>
        <dbReference type="SAM" id="SignalP"/>
    </source>
</evidence>
<dbReference type="SUPFAM" id="SSF51338">
    <property type="entry name" value="Composite domain of metallo-dependent hydrolases"/>
    <property type="match status" value="1"/>
</dbReference>
<dbReference type="Gene3D" id="3.30.110.90">
    <property type="entry name" value="Amidohydrolase"/>
    <property type="match status" value="1"/>
</dbReference>
<dbReference type="Gene3D" id="2.30.40.10">
    <property type="entry name" value="Urease, subunit C, domain 1"/>
    <property type="match status" value="2"/>
</dbReference>
<dbReference type="Gene3D" id="3.40.50.10910">
    <property type="entry name" value="Amidohydrolase"/>
    <property type="match status" value="1"/>
</dbReference>
<sequence length="532" mass="57779">MCLSWLLIANAMAASSPAVDAGEEVIATIHQMGFPSPPPAPASGGEASGPYPLLVLENIMVIDGTGAPPQGPMTVVVENNRISSLHGAGTGSLHLGAADYGADARVIDGSGHYLIPGLIDSHIHYGTPIHIFGGQLTDPDYVGKLFLASGVTTVRDAGSLMGLGWTLKHKQLSDQGKISAPRIKAYALLPESTSDAEHAQQWIKRIKARGADGVKLLGASPSVIKATLAETQKQGLGSAYHHAQVRVKQLNARDTAQLGLSSIEHWYGLPEAMFTEQTVQNYSPSYSYNNEQDRFSEAGRLWAQSAEPGSPAWEQLIDDLVATDVTLVPTFSVYEANRDAMRARNLEWHKDYTMPYMLKAFEPNPHVHGSYHYDWSTHNEIDWRENYRLWMAFVNDFKNAGGRVAAGGDSGFIYSTYGFGLIREMEMLQEAGFHPLEVLQSATYNGAALLGLGEQTGTIEVGKLADMVLLDSNPLENFKVLYPSGHYGLQEASGKPGHHSSVVYTIKDGIVYDAEQLRTQVRAMVAAAKEDR</sequence>
<comment type="caution">
    <text evidence="3">The sequence shown here is derived from an EMBL/GenBank/DDBJ whole genome shotgun (WGS) entry which is preliminary data.</text>
</comment>
<evidence type="ECO:0000313" key="4">
    <source>
        <dbReference type="Proteomes" id="UP000298133"/>
    </source>
</evidence>
<dbReference type="InterPro" id="IPR006680">
    <property type="entry name" value="Amidohydro-rel"/>
</dbReference>
<dbReference type="InterPro" id="IPR032466">
    <property type="entry name" value="Metal_Hydrolase"/>
</dbReference>
<dbReference type="Gene3D" id="1.20.58.520">
    <property type="entry name" value="Amidohydrolase"/>
    <property type="match status" value="1"/>
</dbReference>
<dbReference type="Gene3D" id="3.20.20.140">
    <property type="entry name" value="Metal-dependent hydrolases"/>
    <property type="match status" value="1"/>
</dbReference>
<dbReference type="AlphaFoldDB" id="A0A4Y8UGT8"/>
<keyword evidence="4" id="KW-1185">Reference proteome</keyword>
<dbReference type="EMBL" id="SPIA01000003">
    <property type="protein sequence ID" value="TFH67592.1"/>
    <property type="molecule type" value="Genomic_DNA"/>
</dbReference>
<reference evidence="3 4" key="1">
    <citation type="submission" date="2019-03" db="EMBL/GenBank/DDBJ databases">
        <title>Draft genome of Gammaproteobacteria bacterium LSUCC0057, a member of the SAR92 clade.</title>
        <authorList>
            <person name="Lanclos V.C."/>
            <person name="Doiron C."/>
            <person name="Henson M.W."/>
            <person name="Thrash J.C."/>
        </authorList>
    </citation>
    <scope>NUCLEOTIDE SEQUENCE [LARGE SCALE GENOMIC DNA]</scope>
    <source>
        <strain evidence="3 4">LSUCC0057</strain>
    </source>
</reference>
<dbReference type="InterPro" id="IPR051781">
    <property type="entry name" value="Metallo-dep_Hydrolase"/>
</dbReference>
<dbReference type="OrthoDB" id="9807210at2"/>
<evidence type="ECO:0000313" key="3">
    <source>
        <dbReference type="EMBL" id="TFH67592.1"/>
    </source>
</evidence>
<feature type="domain" description="Amidohydrolase-related" evidence="2">
    <location>
        <begin position="401"/>
        <end position="483"/>
    </location>
</feature>
<dbReference type="PANTHER" id="PTHR43135:SF3">
    <property type="entry name" value="ALPHA-D-RIBOSE 1-METHYLPHOSPHONATE 5-TRIPHOSPHATE DIPHOSPHATASE"/>
    <property type="match status" value="1"/>
</dbReference>
<evidence type="ECO:0000259" key="2">
    <source>
        <dbReference type="Pfam" id="PF01979"/>
    </source>
</evidence>
<name>A0A4Y8UGT8_9GAMM</name>
<keyword evidence="1" id="KW-0732">Signal</keyword>
<dbReference type="InterPro" id="IPR011059">
    <property type="entry name" value="Metal-dep_hydrolase_composite"/>
</dbReference>
<keyword evidence="3" id="KW-0378">Hydrolase</keyword>
<dbReference type="Pfam" id="PF01979">
    <property type="entry name" value="Amidohydro_1"/>
    <property type="match status" value="1"/>
</dbReference>
<organism evidence="3 4">
    <name type="scientific">Gammaproteobacteria bacterium LSUCC0057</name>
    <dbReference type="NCBI Taxonomy" id="2559237"/>
    <lineage>
        <taxon>Bacteria</taxon>
        <taxon>Pseudomonadati</taxon>
        <taxon>Pseudomonadota</taxon>
        <taxon>Gammaproteobacteria</taxon>
        <taxon>Cellvibrionales</taxon>
        <taxon>Porticoccaceae</taxon>
        <taxon>SAR92 clade</taxon>
    </lineage>
</organism>
<feature type="signal peptide" evidence="1">
    <location>
        <begin position="1"/>
        <end position="21"/>
    </location>
</feature>
<dbReference type="GO" id="GO:0016810">
    <property type="term" value="F:hydrolase activity, acting on carbon-nitrogen (but not peptide) bonds"/>
    <property type="evidence" value="ECO:0007669"/>
    <property type="project" value="InterPro"/>
</dbReference>
<dbReference type="SUPFAM" id="SSF51556">
    <property type="entry name" value="Metallo-dependent hydrolases"/>
    <property type="match status" value="1"/>
</dbReference>
<feature type="chain" id="PRO_5021237993" evidence="1">
    <location>
        <begin position="22"/>
        <end position="532"/>
    </location>
</feature>
<accession>A0A4Y8UGT8</accession>